<evidence type="ECO:0000256" key="2">
    <source>
        <dbReference type="ARBA" id="ARBA00022801"/>
    </source>
</evidence>
<keyword evidence="1" id="KW-0645">Protease</keyword>
<dbReference type="EMBL" id="MN739353">
    <property type="protein sequence ID" value="QHT00150.1"/>
    <property type="molecule type" value="Genomic_DNA"/>
</dbReference>
<sequence length="302" mass="34830">MSNNKCAPSRYNAKYDTCFGDREIIEMSKAYNRYIAKQKLAPKRVDNFENVTFIEINNNIKSLLSQLKKRFANVCGGDEQCISKQEFMNQLVLKEMREYIDDSFRPVGPADPKEWLGTDDINAILDQYKGLYPNFMFLGAVPLDCNDLSFCSLYKIDFEEYVKNNVDKLGVVFNLDKYGEEGSHWVGLYIDIKKGEIYFCDSIGKKPIENINAVIDSFLKYYKNKTGKDAVYKYNAKRYQRDGSECGVYSCNFIIRKLAGEDFESITENYLDFAGINSCRNVYFSNQPSNFSPNPLCEPKNK</sequence>
<protein>
    <recommendedName>
        <fullName evidence="3">Ubiquitin-like protease family profile domain-containing protein</fullName>
    </recommendedName>
</protein>
<dbReference type="PROSITE" id="PS50600">
    <property type="entry name" value="ULP_PROTEASE"/>
    <property type="match status" value="1"/>
</dbReference>
<evidence type="ECO:0000256" key="1">
    <source>
        <dbReference type="ARBA" id="ARBA00022670"/>
    </source>
</evidence>
<accession>A0A6C0C8M1</accession>
<name>A0A6C0C8M1_9ZZZZ</name>
<dbReference type="Pfam" id="PF02902">
    <property type="entry name" value="Peptidase_C48"/>
    <property type="match status" value="1"/>
</dbReference>
<keyword evidence="2" id="KW-0378">Hydrolase</keyword>
<feature type="domain" description="Ubiquitin-like protease family profile" evidence="3">
    <location>
        <begin position="72"/>
        <end position="257"/>
    </location>
</feature>
<dbReference type="Gene3D" id="3.40.395.10">
    <property type="entry name" value="Adenoviral Proteinase, Chain A"/>
    <property type="match status" value="1"/>
</dbReference>
<dbReference type="InterPro" id="IPR003653">
    <property type="entry name" value="Peptidase_C48_C"/>
</dbReference>
<dbReference type="SUPFAM" id="SSF54001">
    <property type="entry name" value="Cysteine proteinases"/>
    <property type="match status" value="1"/>
</dbReference>
<dbReference type="AlphaFoldDB" id="A0A6C0C8M1"/>
<dbReference type="InterPro" id="IPR038765">
    <property type="entry name" value="Papain-like_cys_pep_sf"/>
</dbReference>
<dbReference type="GO" id="GO:0008234">
    <property type="term" value="F:cysteine-type peptidase activity"/>
    <property type="evidence" value="ECO:0007669"/>
    <property type="project" value="InterPro"/>
</dbReference>
<organism evidence="4">
    <name type="scientific">viral metagenome</name>
    <dbReference type="NCBI Taxonomy" id="1070528"/>
    <lineage>
        <taxon>unclassified sequences</taxon>
        <taxon>metagenomes</taxon>
        <taxon>organismal metagenomes</taxon>
    </lineage>
</organism>
<proteinExistence type="predicted"/>
<evidence type="ECO:0000259" key="3">
    <source>
        <dbReference type="PROSITE" id="PS50600"/>
    </source>
</evidence>
<reference evidence="4" key="1">
    <citation type="journal article" date="2020" name="Nature">
        <title>Giant virus diversity and host interactions through global metagenomics.</title>
        <authorList>
            <person name="Schulz F."/>
            <person name="Roux S."/>
            <person name="Paez-Espino D."/>
            <person name="Jungbluth S."/>
            <person name="Walsh D.A."/>
            <person name="Denef V.J."/>
            <person name="McMahon K.D."/>
            <person name="Konstantinidis K.T."/>
            <person name="Eloe-Fadrosh E.A."/>
            <person name="Kyrpides N.C."/>
            <person name="Woyke T."/>
        </authorList>
    </citation>
    <scope>NUCLEOTIDE SEQUENCE</scope>
    <source>
        <strain evidence="4">GVMAG-M-3300020192-26</strain>
    </source>
</reference>
<evidence type="ECO:0000313" key="4">
    <source>
        <dbReference type="EMBL" id="QHT00150.1"/>
    </source>
</evidence>
<dbReference type="GO" id="GO:0006508">
    <property type="term" value="P:proteolysis"/>
    <property type="evidence" value="ECO:0007669"/>
    <property type="project" value="UniProtKB-KW"/>
</dbReference>